<keyword evidence="8" id="KW-1185">Reference proteome</keyword>
<feature type="compositionally biased region" description="Acidic residues" evidence="5">
    <location>
        <begin position="110"/>
        <end position="130"/>
    </location>
</feature>
<keyword evidence="4" id="KW-0539">Nucleus</keyword>
<accession>A0A9P6NKG0</accession>
<dbReference type="EMBL" id="MU167234">
    <property type="protein sequence ID" value="KAG0148664.1"/>
    <property type="molecule type" value="Genomic_DNA"/>
</dbReference>
<organism evidence="6 8">
    <name type="scientific">Cronartium quercuum f. sp. fusiforme G11</name>
    <dbReference type="NCBI Taxonomy" id="708437"/>
    <lineage>
        <taxon>Eukaryota</taxon>
        <taxon>Fungi</taxon>
        <taxon>Dikarya</taxon>
        <taxon>Basidiomycota</taxon>
        <taxon>Pucciniomycotina</taxon>
        <taxon>Pucciniomycetes</taxon>
        <taxon>Pucciniales</taxon>
        <taxon>Coleosporiaceae</taxon>
        <taxon>Cronartium</taxon>
    </lineage>
</organism>
<evidence type="ECO:0000256" key="2">
    <source>
        <dbReference type="ARBA" id="ARBA00010059"/>
    </source>
</evidence>
<evidence type="ECO:0000313" key="8">
    <source>
        <dbReference type="Proteomes" id="UP000886653"/>
    </source>
</evidence>
<dbReference type="GO" id="GO:0005672">
    <property type="term" value="C:transcription factor TFIIA complex"/>
    <property type="evidence" value="ECO:0007669"/>
    <property type="project" value="InterPro"/>
</dbReference>
<comment type="caution">
    <text evidence="6">The sequence shown here is derived from an EMBL/GenBank/DDBJ whole genome shotgun (WGS) entry which is preliminary data.</text>
</comment>
<evidence type="ECO:0000256" key="5">
    <source>
        <dbReference type="SAM" id="MobiDB-lite"/>
    </source>
</evidence>
<dbReference type="PANTHER" id="PTHR12694">
    <property type="entry name" value="TRANSCRIPTION INITIATION FACTOR IIA SUBUNIT 1"/>
    <property type="match status" value="1"/>
</dbReference>
<dbReference type="CDD" id="cd07976">
    <property type="entry name" value="TFIIA_alpha_beta_like"/>
    <property type="match status" value="1"/>
</dbReference>
<evidence type="ECO:0008006" key="9">
    <source>
        <dbReference type="Google" id="ProtNLM"/>
    </source>
</evidence>
<proteinExistence type="inferred from homology"/>
<reference evidence="6" key="1">
    <citation type="submission" date="2013-11" db="EMBL/GenBank/DDBJ databases">
        <title>Genome sequence of the fusiform rust pathogen reveals effectors for host alternation and coevolution with pine.</title>
        <authorList>
            <consortium name="DOE Joint Genome Institute"/>
            <person name="Smith K."/>
            <person name="Pendleton A."/>
            <person name="Kubisiak T."/>
            <person name="Anderson C."/>
            <person name="Salamov A."/>
            <person name="Aerts A."/>
            <person name="Riley R."/>
            <person name="Clum A."/>
            <person name="Lindquist E."/>
            <person name="Ence D."/>
            <person name="Campbell M."/>
            <person name="Kronenberg Z."/>
            <person name="Feau N."/>
            <person name="Dhillon B."/>
            <person name="Hamelin R."/>
            <person name="Burleigh J."/>
            <person name="Smith J."/>
            <person name="Yandell M."/>
            <person name="Nelson C."/>
            <person name="Grigoriev I."/>
            <person name="Davis J."/>
        </authorList>
    </citation>
    <scope>NUCLEOTIDE SEQUENCE</scope>
    <source>
        <strain evidence="6">G11</strain>
    </source>
</reference>
<gene>
    <name evidence="7" type="ORF">CROQUDRAFT_40960</name>
    <name evidence="6" type="ORF">CROQUDRAFT_40962</name>
</gene>
<comment type="subcellular location">
    <subcellularLocation>
        <location evidence="1">Nucleus</location>
    </subcellularLocation>
</comment>
<dbReference type="Gene3D" id="2.30.18.10">
    <property type="entry name" value="Transcription factor IIA (TFIIA), beta-barrel domain"/>
    <property type="match status" value="1"/>
</dbReference>
<dbReference type="Proteomes" id="UP000886653">
    <property type="component" value="Unassembled WGS sequence"/>
</dbReference>
<feature type="region of interest" description="Disordered" evidence="5">
    <location>
        <begin position="50"/>
        <end position="141"/>
    </location>
</feature>
<evidence type="ECO:0000256" key="4">
    <source>
        <dbReference type="ARBA" id="ARBA00023242"/>
    </source>
</evidence>
<comment type="similarity">
    <text evidence="2">Belongs to the TFIIA subunit 1 family.</text>
</comment>
<feature type="compositionally biased region" description="Polar residues" evidence="5">
    <location>
        <begin position="83"/>
        <end position="97"/>
    </location>
</feature>
<dbReference type="SUPFAM" id="SSF47396">
    <property type="entry name" value="Transcription factor IIA (TFIIA), alpha-helical domain"/>
    <property type="match status" value="1"/>
</dbReference>
<dbReference type="Pfam" id="PF03153">
    <property type="entry name" value="TFIIA"/>
    <property type="match status" value="2"/>
</dbReference>
<dbReference type="GO" id="GO:0006367">
    <property type="term" value="P:transcription initiation at RNA polymerase II promoter"/>
    <property type="evidence" value="ECO:0007669"/>
    <property type="project" value="InterPro"/>
</dbReference>
<dbReference type="SUPFAM" id="SSF50784">
    <property type="entry name" value="Transcription factor IIA (TFIIA), beta-barrel domain"/>
    <property type="match status" value="1"/>
</dbReference>
<dbReference type="Gene3D" id="1.10.287.100">
    <property type="match status" value="1"/>
</dbReference>
<feature type="non-terminal residue" evidence="6">
    <location>
        <position position="1"/>
    </location>
</feature>
<dbReference type="SMART" id="SM01371">
    <property type="entry name" value="TFIIA"/>
    <property type="match status" value="1"/>
</dbReference>
<dbReference type="OrthoDB" id="6275927at2759"/>
<dbReference type="InterPro" id="IPR009088">
    <property type="entry name" value="TFIIA_b-brl"/>
</dbReference>
<evidence type="ECO:0000313" key="6">
    <source>
        <dbReference type="EMBL" id="KAG0148661.1"/>
    </source>
</evidence>
<dbReference type="PANTHER" id="PTHR12694:SF8">
    <property type="entry name" value="TRANSCRIPTION INITIATION FACTOR IIA SUBUNIT 1"/>
    <property type="match status" value="1"/>
</dbReference>
<evidence type="ECO:0000256" key="3">
    <source>
        <dbReference type="ARBA" id="ARBA00023163"/>
    </source>
</evidence>
<dbReference type="InterPro" id="IPR004855">
    <property type="entry name" value="TFIIA_asu/bsu"/>
</dbReference>
<sequence>SGGIQSPAYRSIIDEVVTHCRADFDEMGIEQAVLDALQASWETKLASTRVTDFSADPRLGPIQAALGPALPKPERSTPPDSRLGSTSESKHPSTSPSKRSDKIDRNTDEINSDLDDSEDEADAADVEDNENGGGGPSGTNNPGDLVIALYDKVQRVKNKWKITLKDGIVSVEGKDYVFHKCNGYISFLVPLDRTKQLSIIFLSRLNFACLSGNLSGKLLGAHPTTSLRILFVGLCVFTILDHFLCV</sequence>
<protein>
    <recommendedName>
        <fullName evidence="9">TFIIA</fullName>
    </recommendedName>
</protein>
<keyword evidence="3" id="KW-0804">Transcription</keyword>
<feature type="compositionally biased region" description="Basic and acidic residues" evidence="5">
    <location>
        <begin position="98"/>
        <end position="108"/>
    </location>
</feature>
<name>A0A9P6NKG0_9BASI</name>
<dbReference type="EMBL" id="MU167234">
    <property type="protein sequence ID" value="KAG0148661.1"/>
    <property type="molecule type" value="Genomic_DNA"/>
</dbReference>
<evidence type="ECO:0000256" key="1">
    <source>
        <dbReference type="ARBA" id="ARBA00004123"/>
    </source>
</evidence>
<dbReference type="AlphaFoldDB" id="A0A9P6NKG0"/>
<evidence type="ECO:0000313" key="7">
    <source>
        <dbReference type="EMBL" id="KAG0148664.1"/>
    </source>
</evidence>